<dbReference type="STRING" id="4097.A0A1S4B9B9"/>
<proteinExistence type="predicted"/>
<dbReference type="GeneID" id="107805862"/>
<dbReference type="Pfam" id="PF00646">
    <property type="entry name" value="F-box"/>
    <property type="match status" value="1"/>
</dbReference>
<dbReference type="SUPFAM" id="SSF81383">
    <property type="entry name" value="F-box domain"/>
    <property type="match status" value="1"/>
</dbReference>
<evidence type="ECO:0000259" key="1">
    <source>
        <dbReference type="PROSITE" id="PS50181"/>
    </source>
</evidence>
<dbReference type="OrthoDB" id="1722980at2759"/>
<sequence length="361" mass="41207">MAQDTKRAAVEGDREDRISALPSNVIDGILELLPVKDAARTSILAQKWRYIWAMLPNLVLDKCFFGKIPPRLFKEIVNGILLQHIGVIVKFVLDFVGLPFSTYTDRDIDRWMRYVTRNGVKELTLDLPDIRTYKLPSYIINCPTLTYLELQNCLFNPPNSFLGFQNLIDLYLKKITFVPTPEFCVINVPRLVILSLISCDGTQYLNIVSPQLESLTLREFHSLVLNCFMNCKSLRALVFLEFDQVVEKLTLDKLLSSLPTLEVLVLGSIFLELLSAVIVPKGPPFTFYCLWHLSLSVDFGKLSQISCALQLIKSFPHLSKLQIWVSNGKFCGHALDMLMIWLIFALHTCEHENLLGISLYY</sequence>
<dbReference type="PaxDb" id="4097-A0A1S4B9B9"/>
<dbReference type="InterPro" id="IPR032675">
    <property type="entry name" value="LRR_dom_sf"/>
</dbReference>
<evidence type="ECO:0000313" key="3">
    <source>
        <dbReference type="RefSeq" id="XP_016485442.1"/>
    </source>
</evidence>
<dbReference type="InterPro" id="IPR001810">
    <property type="entry name" value="F-box_dom"/>
</dbReference>
<evidence type="ECO:0000313" key="2">
    <source>
        <dbReference type="Proteomes" id="UP000790787"/>
    </source>
</evidence>
<feature type="domain" description="F-box" evidence="1">
    <location>
        <begin position="15"/>
        <end position="68"/>
    </location>
</feature>
<dbReference type="InterPro" id="IPR036047">
    <property type="entry name" value="F-box-like_dom_sf"/>
</dbReference>
<dbReference type="SUPFAM" id="SSF52047">
    <property type="entry name" value="RNI-like"/>
    <property type="match status" value="1"/>
</dbReference>
<dbReference type="AlphaFoldDB" id="A0A1S4B9B9"/>
<gene>
    <name evidence="3" type="primary">LOC107805862</name>
</gene>
<dbReference type="RefSeq" id="XP_016485442.1">
    <property type="nucleotide sequence ID" value="XM_016629956.1"/>
</dbReference>
<dbReference type="PROSITE" id="PS50181">
    <property type="entry name" value="FBOX"/>
    <property type="match status" value="1"/>
</dbReference>
<protein>
    <submittedName>
        <fullName evidence="3">F-box/FBD/LRR-repeat protein At1g13570-like isoform X1</fullName>
    </submittedName>
</protein>
<dbReference type="Proteomes" id="UP000790787">
    <property type="component" value="Chromosome 12"/>
</dbReference>
<dbReference type="Pfam" id="PF24758">
    <property type="entry name" value="LRR_At5g56370"/>
    <property type="match status" value="1"/>
</dbReference>
<dbReference type="PANTHER" id="PTHR31639:SF333">
    <property type="entry name" value="F-BOX DOMAIN, FBD DOMAIN, LEUCINE-RICH REPEAT DOMAIN, L DOMAIN-LIKE PROTEIN-RELATED"/>
    <property type="match status" value="1"/>
</dbReference>
<reference evidence="2" key="1">
    <citation type="journal article" date="2014" name="Nat. Commun.">
        <title>The tobacco genome sequence and its comparison with those of tomato and potato.</title>
        <authorList>
            <person name="Sierro N."/>
            <person name="Battey J.N."/>
            <person name="Ouadi S."/>
            <person name="Bakaher N."/>
            <person name="Bovet L."/>
            <person name="Willig A."/>
            <person name="Goepfert S."/>
            <person name="Peitsch M.C."/>
            <person name="Ivanov N.V."/>
        </authorList>
    </citation>
    <scope>NUCLEOTIDE SEQUENCE [LARGE SCALE GENOMIC DNA]</scope>
</reference>
<dbReference type="PANTHER" id="PTHR31639">
    <property type="entry name" value="F-BOX PROTEIN-LIKE"/>
    <property type="match status" value="1"/>
</dbReference>
<dbReference type="Gene3D" id="3.80.10.10">
    <property type="entry name" value="Ribonuclease Inhibitor"/>
    <property type="match status" value="1"/>
</dbReference>
<accession>A0A1S4B9B9</accession>
<dbReference type="KEGG" id="nta:107805862"/>
<name>A0A1S4B9B9_TOBAC</name>
<dbReference type="OMA" id="HTCEHEN"/>
<dbReference type="RefSeq" id="XP_016485442.1">
    <property type="nucleotide sequence ID" value="XM_016629956.2"/>
</dbReference>
<dbReference type="InterPro" id="IPR055411">
    <property type="entry name" value="LRR_FXL15/At3g58940/PEG3-like"/>
</dbReference>
<reference evidence="3" key="2">
    <citation type="submission" date="2025-08" db="UniProtKB">
        <authorList>
            <consortium name="RefSeq"/>
        </authorList>
    </citation>
    <scope>IDENTIFICATION</scope>
    <source>
        <tissue evidence="3">Leaf</tissue>
    </source>
</reference>
<organism evidence="2 3">
    <name type="scientific">Nicotiana tabacum</name>
    <name type="common">Common tobacco</name>
    <dbReference type="NCBI Taxonomy" id="4097"/>
    <lineage>
        <taxon>Eukaryota</taxon>
        <taxon>Viridiplantae</taxon>
        <taxon>Streptophyta</taxon>
        <taxon>Embryophyta</taxon>
        <taxon>Tracheophyta</taxon>
        <taxon>Spermatophyta</taxon>
        <taxon>Magnoliopsida</taxon>
        <taxon>eudicotyledons</taxon>
        <taxon>Gunneridae</taxon>
        <taxon>Pentapetalae</taxon>
        <taxon>asterids</taxon>
        <taxon>lamiids</taxon>
        <taxon>Solanales</taxon>
        <taxon>Solanaceae</taxon>
        <taxon>Nicotianoideae</taxon>
        <taxon>Nicotianeae</taxon>
        <taxon>Nicotiana</taxon>
    </lineage>
</organism>
<keyword evidence="2" id="KW-1185">Reference proteome</keyword>